<dbReference type="InterPro" id="IPR007523">
    <property type="entry name" value="NDUFAF3/AAMDC"/>
</dbReference>
<dbReference type="Gene3D" id="3.40.1230.10">
    <property type="entry name" value="MTH938-like"/>
    <property type="match status" value="1"/>
</dbReference>
<proteinExistence type="predicted"/>
<dbReference type="Proteomes" id="UP001431209">
    <property type="component" value="Unassembled WGS sequence"/>
</dbReference>
<reference evidence="1 2" key="1">
    <citation type="submission" date="2024-03" db="EMBL/GenBank/DDBJ databases">
        <title>The Acrasis kona genome and developmental transcriptomes reveal deep origins of eukaryotic multicellular pathways.</title>
        <authorList>
            <person name="Sheikh S."/>
            <person name="Fu C.-J."/>
            <person name="Brown M.W."/>
            <person name="Baldauf S.L."/>
        </authorList>
    </citation>
    <scope>NUCLEOTIDE SEQUENCE [LARGE SCALE GENOMIC DNA]</scope>
    <source>
        <strain evidence="1 2">ATCC MYA-3509</strain>
    </source>
</reference>
<dbReference type="SUPFAM" id="SSF64076">
    <property type="entry name" value="MTH938-like"/>
    <property type="match status" value="1"/>
</dbReference>
<dbReference type="EMBL" id="JAOPGA020000144">
    <property type="protein sequence ID" value="KAL0477128.1"/>
    <property type="molecule type" value="Genomic_DNA"/>
</dbReference>
<dbReference type="InterPro" id="IPR036748">
    <property type="entry name" value="MTH938-like_sf"/>
</dbReference>
<evidence type="ECO:0000313" key="1">
    <source>
        <dbReference type="EMBL" id="KAL0477128.1"/>
    </source>
</evidence>
<evidence type="ECO:0000313" key="2">
    <source>
        <dbReference type="Proteomes" id="UP001431209"/>
    </source>
</evidence>
<comment type="caution">
    <text evidence="1">The sequence shown here is derived from an EMBL/GenBank/DDBJ whole genome shotgun (WGS) entry which is preliminary data.</text>
</comment>
<dbReference type="AlphaFoldDB" id="A0AAW2YJG1"/>
<dbReference type="PANTHER" id="PTHR21192">
    <property type="entry name" value="NUCLEAR PROTEIN E3-3"/>
    <property type="match status" value="1"/>
</dbReference>
<keyword evidence="2" id="KW-1185">Reference proteome</keyword>
<gene>
    <name evidence="1" type="ORF">AKO1_005916</name>
</gene>
<protein>
    <submittedName>
        <fullName evidence="1">Ndufaf3</fullName>
    </submittedName>
</protein>
<name>A0AAW2YJG1_9EUKA</name>
<accession>A0AAW2YJG1</accession>
<sequence length="220" mass="24857">MLCRSAGHIKRILRPVNIIKRLNSNKLTSDDAPQSFESGTLTDGGLEVSHSQQYDQNRQLSEQRSIMMNEVNLIQHDVEKIMITGYTSTGFQFGSLRLFGSLLVFPTMQFFWTVNDIKEATIDSFSLLEYMNPTPQILIIGTGSTLVRLPRNVREHLLKNGINVEEMRTTAAISTFNVLSAEDRNVVCALIPPKTIDIRELTPQKAPGVFMQMEELLKNK</sequence>
<dbReference type="PANTHER" id="PTHR21192:SF2">
    <property type="entry name" value="NADH DEHYDROGENASE [UBIQUINONE] 1 ALPHA SUBCOMPLEX ASSEMBLY FACTOR 3"/>
    <property type="match status" value="1"/>
</dbReference>
<organism evidence="1 2">
    <name type="scientific">Acrasis kona</name>
    <dbReference type="NCBI Taxonomy" id="1008807"/>
    <lineage>
        <taxon>Eukaryota</taxon>
        <taxon>Discoba</taxon>
        <taxon>Heterolobosea</taxon>
        <taxon>Tetramitia</taxon>
        <taxon>Eutetramitia</taxon>
        <taxon>Acrasidae</taxon>
        <taxon>Acrasis</taxon>
    </lineage>
</organism>
<dbReference type="GO" id="GO:0032981">
    <property type="term" value="P:mitochondrial respiratory chain complex I assembly"/>
    <property type="evidence" value="ECO:0007669"/>
    <property type="project" value="TreeGrafter"/>
</dbReference>
<dbReference type="Pfam" id="PF04430">
    <property type="entry name" value="DUF498"/>
    <property type="match status" value="1"/>
</dbReference>
<dbReference type="GO" id="GO:0005743">
    <property type="term" value="C:mitochondrial inner membrane"/>
    <property type="evidence" value="ECO:0007669"/>
    <property type="project" value="TreeGrafter"/>
</dbReference>